<accession>A0A0U9HQY2</accession>
<organism evidence="3 4">
    <name type="scientific">Thermodesulfovibrio aggregans</name>
    <dbReference type="NCBI Taxonomy" id="86166"/>
    <lineage>
        <taxon>Bacteria</taxon>
        <taxon>Pseudomonadati</taxon>
        <taxon>Nitrospirota</taxon>
        <taxon>Thermodesulfovibrionia</taxon>
        <taxon>Thermodesulfovibrionales</taxon>
        <taxon>Thermodesulfovibrionaceae</taxon>
        <taxon>Thermodesulfovibrio</taxon>
    </lineage>
</organism>
<dbReference type="Pfam" id="PF01521">
    <property type="entry name" value="Fe-S_biosyn"/>
    <property type="match status" value="1"/>
</dbReference>
<evidence type="ECO:0000313" key="4">
    <source>
        <dbReference type="Proteomes" id="UP000054976"/>
    </source>
</evidence>
<dbReference type="InterPro" id="IPR016092">
    <property type="entry name" value="ATAP"/>
</dbReference>
<sequence length="106" mass="11596">MFSISSKAAEKAKMILKQEGKEGWGLRIFSAEGYCSPSFGLDIDENAQEGDEVVEKDGLKVFIDKQTFDLLNELELDYYEDEEQEGFILKGPMPSCGPGCGGSCGV</sequence>
<feature type="domain" description="Core" evidence="2">
    <location>
        <begin position="3"/>
        <end position="93"/>
    </location>
</feature>
<dbReference type="InterPro" id="IPR050322">
    <property type="entry name" value="Fe-S_cluster_asmbl/transfer"/>
</dbReference>
<dbReference type="OrthoDB" id="9801228at2"/>
<dbReference type="PANTHER" id="PTHR10072:SF41">
    <property type="entry name" value="IRON-SULFUR CLUSTER ASSEMBLY 1 HOMOLOG, MITOCHONDRIAL"/>
    <property type="match status" value="1"/>
</dbReference>
<dbReference type="PANTHER" id="PTHR10072">
    <property type="entry name" value="IRON-SULFUR CLUSTER ASSEMBLY PROTEIN"/>
    <property type="match status" value="1"/>
</dbReference>
<dbReference type="EMBL" id="BCNO01000002">
    <property type="protein sequence ID" value="GAQ95419.1"/>
    <property type="molecule type" value="Genomic_DNA"/>
</dbReference>
<dbReference type="GO" id="GO:0005737">
    <property type="term" value="C:cytoplasm"/>
    <property type="evidence" value="ECO:0007669"/>
    <property type="project" value="TreeGrafter"/>
</dbReference>
<keyword evidence="4" id="KW-1185">Reference proteome</keyword>
<evidence type="ECO:0000259" key="2">
    <source>
        <dbReference type="Pfam" id="PF01521"/>
    </source>
</evidence>
<dbReference type="InterPro" id="IPR000361">
    <property type="entry name" value="ATAP_core_dom"/>
</dbReference>
<dbReference type="GO" id="GO:0051537">
    <property type="term" value="F:2 iron, 2 sulfur cluster binding"/>
    <property type="evidence" value="ECO:0007669"/>
    <property type="project" value="TreeGrafter"/>
</dbReference>
<dbReference type="Proteomes" id="UP000054976">
    <property type="component" value="Unassembled WGS sequence"/>
</dbReference>
<gene>
    <name evidence="3" type="ORF">TAGGR_2312</name>
</gene>
<evidence type="ECO:0000313" key="3">
    <source>
        <dbReference type="EMBL" id="GAQ95419.1"/>
    </source>
</evidence>
<evidence type="ECO:0000256" key="1">
    <source>
        <dbReference type="ARBA" id="ARBA00006718"/>
    </source>
</evidence>
<protein>
    <submittedName>
        <fullName evidence="3">Iron-sulfur cluster insertion protein</fullName>
    </submittedName>
</protein>
<dbReference type="InterPro" id="IPR035903">
    <property type="entry name" value="HesB-like_dom_sf"/>
</dbReference>
<dbReference type="SUPFAM" id="SSF89360">
    <property type="entry name" value="HesB-like domain"/>
    <property type="match status" value="1"/>
</dbReference>
<dbReference type="GO" id="GO:0016226">
    <property type="term" value="P:iron-sulfur cluster assembly"/>
    <property type="evidence" value="ECO:0007669"/>
    <property type="project" value="InterPro"/>
</dbReference>
<proteinExistence type="inferred from homology"/>
<dbReference type="AlphaFoldDB" id="A0A0U9HQY2"/>
<dbReference type="STRING" id="86166.TAGGR_2312"/>
<comment type="similarity">
    <text evidence="1">Belongs to the HesB/IscA family.</text>
</comment>
<reference evidence="4" key="1">
    <citation type="submission" date="2016-01" db="EMBL/GenBank/DDBJ databases">
        <title>Draft genome sequence of Thermodesulfovibrio aggregans strain TGE-P1.</title>
        <authorList>
            <person name="Sekiguchi Y."/>
            <person name="Ohashi A."/>
            <person name="Matsuura N."/>
            <person name="Tourlousse M.D."/>
        </authorList>
    </citation>
    <scope>NUCLEOTIDE SEQUENCE [LARGE SCALE GENOMIC DNA]</scope>
    <source>
        <strain evidence="4">TGE-P1</strain>
    </source>
</reference>
<dbReference type="Gene3D" id="2.60.300.12">
    <property type="entry name" value="HesB-like domain"/>
    <property type="match status" value="1"/>
</dbReference>
<comment type="caution">
    <text evidence="3">The sequence shown here is derived from an EMBL/GenBank/DDBJ whole genome shotgun (WGS) entry which is preliminary data.</text>
</comment>
<dbReference type="RefSeq" id="WP_059176853.1">
    <property type="nucleotide sequence ID" value="NZ_BCNO01000002.1"/>
</dbReference>
<name>A0A0U9HQY2_9BACT</name>
<dbReference type="NCBIfam" id="TIGR00049">
    <property type="entry name" value="iron-sulfur cluster assembly accessory protein"/>
    <property type="match status" value="1"/>
</dbReference>